<sequence>MYWCGGYFGRGVSCGIPFAVVGVVTVDPCGEEVSEEGDGMVVLGGGEGFGVDSVDVPALVGAVTSRWLGGFCI</sequence>
<evidence type="ECO:0000313" key="1">
    <source>
        <dbReference type="EMBL" id="AYF77801.1"/>
    </source>
</evidence>
<proteinExistence type="predicted"/>
<dbReference type="KEGG" id="nyu:D7D52_32775"/>
<keyword evidence="2" id="KW-1185">Reference proteome</keyword>
<reference evidence="1 2" key="1">
    <citation type="submission" date="2018-09" db="EMBL/GenBank/DDBJ databases">
        <title>Nocardia yunnanensis sp. nov., an actinomycete isolated from a soil sample.</title>
        <authorList>
            <person name="Zhang J."/>
        </authorList>
    </citation>
    <scope>NUCLEOTIDE SEQUENCE [LARGE SCALE GENOMIC DNA]</scope>
    <source>
        <strain evidence="1 2">CFHS0054</strain>
    </source>
</reference>
<protein>
    <submittedName>
        <fullName evidence="1">Uncharacterized protein</fullName>
    </submittedName>
</protein>
<name>A0A386ZJS0_9NOCA</name>
<dbReference type="EMBL" id="CP032568">
    <property type="protein sequence ID" value="AYF77801.1"/>
    <property type="molecule type" value="Genomic_DNA"/>
</dbReference>
<dbReference type="AlphaFoldDB" id="A0A386ZJS0"/>
<gene>
    <name evidence="1" type="ORF">D7D52_32775</name>
</gene>
<dbReference type="Proteomes" id="UP000267164">
    <property type="component" value="Chromosome"/>
</dbReference>
<organism evidence="1 2">
    <name type="scientific">Nocardia yunnanensis</name>
    <dbReference type="NCBI Taxonomy" id="2382165"/>
    <lineage>
        <taxon>Bacteria</taxon>
        <taxon>Bacillati</taxon>
        <taxon>Actinomycetota</taxon>
        <taxon>Actinomycetes</taxon>
        <taxon>Mycobacteriales</taxon>
        <taxon>Nocardiaceae</taxon>
        <taxon>Nocardia</taxon>
    </lineage>
</organism>
<evidence type="ECO:0000313" key="2">
    <source>
        <dbReference type="Proteomes" id="UP000267164"/>
    </source>
</evidence>
<accession>A0A386ZJS0</accession>